<evidence type="ECO:0000313" key="3">
    <source>
        <dbReference type="EMBL" id="TWU07645.1"/>
    </source>
</evidence>
<organism evidence="3 4">
    <name type="scientific">Stieleria varia</name>
    <dbReference type="NCBI Taxonomy" id="2528005"/>
    <lineage>
        <taxon>Bacteria</taxon>
        <taxon>Pseudomonadati</taxon>
        <taxon>Planctomycetota</taxon>
        <taxon>Planctomycetia</taxon>
        <taxon>Pirellulales</taxon>
        <taxon>Pirellulaceae</taxon>
        <taxon>Stieleria</taxon>
    </lineage>
</organism>
<keyword evidence="4" id="KW-1185">Reference proteome</keyword>
<comment type="caution">
    <text evidence="3">The sequence shown here is derived from an EMBL/GenBank/DDBJ whole genome shotgun (WGS) entry which is preliminary data.</text>
</comment>
<dbReference type="Pfam" id="PF07963">
    <property type="entry name" value="N_methyl"/>
    <property type="match status" value="1"/>
</dbReference>
<protein>
    <submittedName>
        <fullName evidence="3">Putative major pilin subunit</fullName>
    </submittedName>
</protein>
<dbReference type="PROSITE" id="PS00409">
    <property type="entry name" value="PROKAR_NTER_METHYL"/>
    <property type="match status" value="1"/>
</dbReference>
<dbReference type="InterPro" id="IPR000983">
    <property type="entry name" value="Bac_GSPG_pilin"/>
</dbReference>
<feature type="transmembrane region" description="Helical" evidence="2">
    <location>
        <begin position="13"/>
        <end position="35"/>
    </location>
</feature>
<name>A0A5C6B5T4_9BACT</name>
<accession>A0A5C6B5T4</accession>
<evidence type="ECO:0000256" key="1">
    <source>
        <dbReference type="ARBA" id="ARBA00022481"/>
    </source>
</evidence>
<dbReference type="GO" id="GO:0015627">
    <property type="term" value="C:type II protein secretion system complex"/>
    <property type="evidence" value="ECO:0007669"/>
    <property type="project" value="InterPro"/>
</dbReference>
<keyword evidence="1" id="KW-0488">Methylation</keyword>
<dbReference type="NCBIfam" id="TIGR02532">
    <property type="entry name" value="IV_pilin_GFxxxE"/>
    <property type="match status" value="1"/>
</dbReference>
<proteinExistence type="predicted"/>
<dbReference type="GO" id="GO:0015628">
    <property type="term" value="P:protein secretion by the type II secretion system"/>
    <property type="evidence" value="ECO:0007669"/>
    <property type="project" value="InterPro"/>
</dbReference>
<evidence type="ECO:0000313" key="4">
    <source>
        <dbReference type="Proteomes" id="UP000320176"/>
    </source>
</evidence>
<evidence type="ECO:0000256" key="2">
    <source>
        <dbReference type="SAM" id="Phobius"/>
    </source>
</evidence>
<reference evidence="3 4" key="1">
    <citation type="submission" date="2019-02" db="EMBL/GenBank/DDBJ databases">
        <title>Deep-cultivation of Planctomycetes and their phenomic and genomic characterization uncovers novel biology.</title>
        <authorList>
            <person name="Wiegand S."/>
            <person name="Jogler M."/>
            <person name="Boedeker C."/>
            <person name="Pinto D."/>
            <person name="Vollmers J."/>
            <person name="Rivas-Marin E."/>
            <person name="Kohn T."/>
            <person name="Peeters S.H."/>
            <person name="Heuer A."/>
            <person name="Rast P."/>
            <person name="Oberbeckmann S."/>
            <person name="Bunk B."/>
            <person name="Jeske O."/>
            <person name="Meyerdierks A."/>
            <person name="Storesund J.E."/>
            <person name="Kallscheuer N."/>
            <person name="Luecker S."/>
            <person name="Lage O.M."/>
            <person name="Pohl T."/>
            <person name="Merkel B.J."/>
            <person name="Hornburger P."/>
            <person name="Mueller R.-W."/>
            <person name="Bruemmer F."/>
            <person name="Labrenz M."/>
            <person name="Spormann A.M."/>
            <person name="Op Den Camp H."/>
            <person name="Overmann J."/>
            <person name="Amann R."/>
            <person name="Jetten M.S.M."/>
            <person name="Mascher T."/>
            <person name="Medema M.H."/>
            <person name="Devos D.P."/>
            <person name="Kaster A.-K."/>
            <person name="Ovreas L."/>
            <person name="Rohde M."/>
            <person name="Galperin M.Y."/>
            <person name="Jogler C."/>
        </authorList>
    </citation>
    <scope>NUCLEOTIDE SEQUENCE [LARGE SCALE GENOMIC DNA]</scope>
    <source>
        <strain evidence="3 4">Pla52n</strain>
    </source>
</reference>
<dbReference type="InterPro" id="IPR045584">
    <property type="entry name" value="Pilin-like"/>
</dbReference>
<dbReference type="InterPro" id="IPR012902">
    <property type="entry name" value="N_methyl_site"/>
</dbReference>
<keyword evidence="2" id="KW-0472">Membrane</keyword>
<gene>
    <name evidence="3" type="ORF">Pla52n_02180</name>
</gene>
<dbReference type="EMBL" id="SJPN01000001">
    <property type="protein sequence ID" value="TWU07645.1"/>
    <property type="molecule type" value="Genomic_DNA"/>
</dbReference>
<dbReference type="PRINTS" id="PR00813">
    <property type="entry name" value="BCTERIALGSPG"/>
</dbReference>
<dbReference type="SUPFAM" id="SSF54523">
    <property type="entry name" value="Pili subunits"/>
    <property type="match status" value="1"/>
</dbReference>
<dbReference type="Proteomes" id="UP000320176">
    <property type="component" value="Unassembled WGS sequence"/>
</dbReference>
<keyword evidence="2" id="KW-0812">Transmembrane</keyword>
<keyword evidence="2" id="KW-1133">Transmembrane helix</keyword>
<dbReference type="PANTHER" id="PTHR30093:SF2">
    <property type="entry name" value="TYPE II SECRETION SYSTEM PROTEIN H"/>
    <property type="match status" value="1"/>
</dbReference>
<dbReference type="PANTHER" id="PTHR30093">
    <property type="entry name" value="GENERAL SECRETION PATHWAY PROTEIN G"/>
    <property type="match status" value="1"/>
</dbReference>
<dbReference type="AlphaFoldDB" id="A0A5C6B5T4"/>
<sequence length="416" mass="44604">MGASRSGFTLVELLVVITVIGVLAGIAIPAINIALKTARKAAMNAELNVISEGIENYKLKFGDYPPDFSDFNVVERHYRKVFPDIQQSEITLLFRLGDSIADNTAAQMQAGNGAVWGDNILIAAGAGTIPTGMSVIDRAEALVWSLGGFSADPQRPFTGTGGPLLFFGSASDDPTDPAFYQYNPTRNAPLVTFEPERLGIATFDPSAAISFANRTISTDEVNPSYGLGAVLSTPDVFPTYVLRENASPAVYFDSRTYANASQAGAAQVTNMYLRYIDGNDDPDGVRPMYSETPVPPPSSAYGSFAAASRAWEFVNPRTFQVLSPGLDGRFGPIMDFDGPRQASGSNVGNATDNLPAYYQFPTGRMICLDPTQSSPSGLMRGGISRYDITGPFPNEENVFVDNMTNFSEGELIGKLP</sequence>
<dbReference type="Gene3D" id="3.30.700.10">
    <property type="entry name" value="Glycoprotein, Type 4 Pilin"/>
    <property type="match status" value="1"/>
</dbReference>